<sequence>MSTIGRTSRTARAMTAALLACILSPAAWAADGLQTRTSLGLGETPRWQARLSLSSLDPNTPAGMESQHQFGSRILSANLLGDYYLTGSGFGAVKGGLRATGGMLLGPLSQSQSGSGLALGASSLQGSPNLAIGQRSMSLLSPSRDLVDPSISQSYLGIGYTGQLVHTGVSFSADLGMIGGGTSLGGLRLGPSSAPGLDDVLRDVRYKPVVQFGLSYSY</sequence>
<keyword evidence="1" id="KW-0732">Signal</keyword>
<dbReference type="RefSeq" id="WP_320422335.1">
    <property type="nucleotide sequence ID" value="NZ_JAXCLA010000002.1"/>
</dbReference>
<organism evidence="2 3">
    <name type="scientific">Roseateles agri</name>
    <dbReference type="NCBI Taxonomy" id="3098619"/>
    <lineage>
        <taxon>Bacteria</taxon>
        <taxon>Pseudomonadati</taxon>
        <taxon>Pseudomonadota</taxon>
        <taxon>Betaproteobacteria</taxon>
        <taxon>Burkholderiales</taxon>
        <taxon>Sphaerotilaceae</taxon>
        <taxon>Roseateles</taxon>
    </lineage>
</organism>
<feature type="chain" id="PRO_5046944652" description="Outer membrane protein beta-barrel domain-containing protein" evidence="1">
    <location>
        <begin position="30"/>
        <end position="218"/>
    </location>
</feature>
<keyword evidence="3" id="KW-1185">Reference proteome</keyword>
<dbReference type="Gene3D" id="2.40.160.170">
    <property type="match status" value="1"/>
</dbReference>
<evidence type="ECO:0008006" key="4">
    <source>
        <dbReference type="Google" id="ProtNLM"/>
    </source>
</evidence>
<reference evidence="2 3" key="1">
    <citation type="submission" date="2023-11" db="EMBL/GenBank/DDBJ databases">
        <title>Paucibacter sp. nov., isolated from fresh soil in Korea.</title>
        <authorList>
            <person name="Le N.T.T."/>
        </authorList>
    </citation>
    <scope>NUCLEOTIDE SEQUENCE [LARGE SCALE GENOMIC DNA]</scope>
    <source>
        <strain evidence="2 3">R3-3</strain>
    </source>
</reference>
<accession>A0ABU5DFE1</accession>
<name>A0ABU5DFE1_9BURK</name>
<evidence type="ECO:0000313" key="2">
    <source>
        <dbReference type="EMBL" id="MDY0744450.1"/>
    </source>
</evidence>
<gene>
    <name evidence="2" type="ORF">SNE35_08025</name>
</gene>
<evidence type="ECO:0000313" key="3">
    <source>
        <dbReference type="Proteomes" id="UP001285263"/>
    </source>
</evidence>
<feature type="signal peptide" evidence="1">
    <location>
        <begin position="1"/>
        <end position="29"/>
    </location>
</feature>
<dbReference type="Proteomes" id="UP001285263">
    <property type="component" value="Unassembled WGS sequence"/>
</dbReference>
<comment type="caution">
    <text evidence="2">The sequence shown here is derived from an EMBL/GenBank/DDBJ whole genome shotgun (WGS) entry which is preliminary data.</text>
</comment>
<proteinExistence type="predicted"/>
<evidence type="ECO:0000256" key="1">
    <source>
        <dbReference type="SAM" id="SignalP"/>
    </source>
</evidence>
<dbReference type="EMBL" id="JAXCLA010000002">
    <property type="protein sequence ID" value="MDY0744450.1"/>
    <property type="molecule type" value="Genomic_DNA"/>
</dbReference>
<protein>
    <recommendedName>
        <fullName evidence="4">Outer membrane protein beta-barrel domain-containing protein</fullName>
    </recommendedName>
</protein>